<evidence type="ECO:0000256" key="5">
    <source>
        <dbReference type="ARBA" id="ARBA00023136"/>
    </source>
</evidence>
<comment type="subcellular location">
    <subcellularLocation>
        <location evidence="1 7">Cell outer membrane</location>
        <topology evidence="1 7">Multi-pass membrane protein</topology>
    </subcellularLocation>
</comment>
<feature type="chain" id="PRO_5039366837" evidence="8">
    <location>
        <begin position="30"/>
        <end position="1050"/>
    </location>
</feature>
<dbReference type="Pfam" id="PF13715">
    <property type="entry name" value="CarbopepD_reg_2"/>
    <property type="match status" value="1"/>
</dbReference>
<feature type="signal peptide" evidence="8">
    <location>
        <begin position="1"/>
        <end position="29"/>
    </location>
</feature>
<evidence type="ECO:0000256" key="8">
    <source>
        <dbReference type="SAM" id="SignalP"/>
    </source>
</evidence>
<dbReference type="PROSITE" id="PS52016">
    <property type="entry name" value="TONB_DEPENDENT_REC_3"/>
    <property type="match status" value="1"/>
</dbReference>
<evidence type="ECO:0000256" key="6">
    <source>
        <dbReference type="ARBA" id="ARBA00023237"/>
    </source>
</evidence>
<keyword evidence="6 7" id="KW-0998">Cell outer membrane</keyword>
<dbReference type="InterPro" id="IPR023996">
    <property type="entry name" value="TonB-dep_OMP_SusC/RagA"/>
</dbReference>
<dbReference type="Pfam" id="PF07715">
    <property type="entry name" value="Plug"/>
    <property type="match status" value="1"/>
</dbReference>
<reference evidence="10" key="1">
    <citation type="journal article" date="2021" name="PeerJ">
        <title>Extensive microbial diversity within the chicken gut microbiome revealed by metagenomics and culture.</title>
        <authorList>
            <person name="Gilroy R."/>
            <person name="Ravi A."/>
            <person name="Getino M."/>
            <person name="Pursley I."/>
            <person name="Horton D.L."/>
            <person name="Alikhan N.F."/>
            <person name="Baker D."/>
            <person name="Gharbi K."/>
            <person name="Hall N."/>
            <person name="Watson M."/>
            <person name="Adriaenssens E.M."/>
            <person name="Foster-Nyarko E."/>
            <person name="Jarju S."/>
            <person name="Secka A."/>
            <person name="Antonio M."/>
            <person name="Oren A."/>
            <person name="Chaudhuri R.R."/>
            <person name="La Ragione R."/>
            <person name="Hildebrand F."/>
            <person name="Pallen M.J."/>
        </authorList>
    </citation>
    <scope>NUCLEOTIDE SEQUENCE</scope>
    <source>
        <strain evidence="10">5134</strain>
    </source>
</reference>
<dbReference type="InterPro" id="IPR008969">
    <property type="entry name" value="CarboxyPept-like_regulatory"/>
</dbReference>
<evidence type="ECO:0000256" key="7">
    <source>
        <dbReference type="PROSITE-ProRule" id="PRU01360"/>
    </source>
</evidence>
<dbReference type="AlphaFoldDB" id="A0A9D1YYS1"/>
<feature type="domain" description="TonB-dependent receptor plug" evidence="9">
    <location>
        <begin position="139"/>
        <end position="244"/>
    </location>
</feature>
<keyword evidence="5 7" id="KW-0472">Membrane</keyword>
<keyword evidence="8" id="KW-0732">Signal</keyword>
<evidence type="ECO:0000313" key="11">
    <source>
        <dbReference type="Proteomes" id="UP000886844"/>
    </source>
</evidence>
<evidence type="ECO:0000259" key="9">
    <source>
        <dbReference type="Pfam" id="PF07715"/>
    </source>
</evidence>
<sequence>MEKFDFTRVGRRVFFLLLLLCGIPGAVWADGISDDPDTAADRQLPDRTITGTVTDEQGNPLIGATIVIKDAPTMNGTITGPDGSFSLTVPARSTLLVTYVGYKSLRLPVLNRSNLKIVLEEENERLDNVVVVGYGTQEKSDLTGSIASVKAADIKNLPARSVAEALQGKVAGVMVTKTSGKPGASSDIVIRGVGSINGLNPLFVIDGVACDNNSEYNLNDIESIEVIKDASAAAIYGSRAAGGVVLITTKKGSYNTKAKLSFTSHVGVRQYTDMYRMLGTEDYIRVMKELGVSYPIWDNPAALPDTDWVDEIYQPGIEQSYNLSLTGGSERLRYYLSGGYERENGIQMNNYWERISARLNVDYKVANSLTVGTRIYLARLRGNPYTESFPWVSIPYMSIYDEDGEFSAIPSGIDFSGANPVADIAYHHQKQSDLVANGDLFIDWEIVKGLKLNLTGSAQLGGGYDDSFSEANTLGRSPSKDSYTKALDYGEQYTFTATLSYEKLFAGKHDLRVMVGYEAKSAQLADLSATASDFPINDPESFALSTNPTKSASGALSEDRFLSQFARLNYTYDNRYLLTMNVRRDGSPKFGPKNRWGVFPSVSVGWKISEEPFFKAWNAGWVSMIKPRFSWGILGNDQALNAFAYMAAFQNVTSHSFDGTSAVGGYNNIKVVNEDIKWESIYTTDVGLDVDLFRNRLSISFDWYQRITRDMIYALSVPNSSGITSPSSLATMSTMPVNLGRIDNRGWELLVNYRNNIGYFNYAISGNISQNRNKVVDLGLTNAAIYGGGGHPNTGPSPCKTINGQPISQFWGLKTDGMITSQEEIDALNAKAQANGYDYYHQRLTGVGDLKYVDLNGDGTINDDDCTFIGNPWPTLQYGFNISLEWRGIDFAADFTGIAGNDVLNLARSYTESVQQSSNTTSAVFGASYFMGNGLTDRPRIMALDAANGNAPVKDPNLNYQRYSDYFIEDGSYLRLKNITLGYTFPRRWTRRAKIDRLRIYVSATNLWTITGFSGLDPEFSNTTKTAYGVYYGSTYPQTRMISFGLDLSF</sequence>
<organism evidence="10 11">
    <name type="scientific">Candidatus Alistipes intestinigallinarum</name>
    <dbReference type="NCBI Taxonomy" id="2838440"/>
    <lineage>
        <taxon>Bacteria</taxon>
        <taxon>Pseudomonadati</taxon>
        <taxon>Bacteroidota</taxon>
        <taxon>Bacteroidia</taxon>
        <taxon>Bacteroidales</taxon>
        <taxon>Rikenellaceae</taxon>
        <taxon>Alistipes</taxon>
    </lineage>
</organism>
<dbReference type="FunFam" id="2.170.130.10:FF:000008">
    <property type="entry name" value="SusC/RagA family TonB-linked outer membrane protein"/>
    <property type="match status" value="1"/>
</dbReference>
<protein>
    <submittedName>
        <fullName evidence="10">TonB-dependent receptor</fullName>
    </submittedName>
</protein>
<dbReference type="Gene3D" id="2.40.170.20">
    <property type="entry name" value="TonB-dependent receptor, beta-barrel domain"/>
    <property type="match status" value="1"/>
</dbReference>
<comment type="caution">
    <text evidence="10">The sequence shown here is derived from an EMBL/GenBank/DDBJ whole genome shotgun (WGS) entry which is preliminary data.</text>
</comment>
<accession>A0A9D1YYS1</accession>
<dbReference type="SUPFAM" id="SSF56935">
    <property type="entry name" value="Porins"/>
    <property type="match status" value="1"/>
</dbReference>
<reference evidence="10" key="2">
    <citation type="submission" date="2021-04" db="EMBL/GenBank/DDBJ databases">
        <authorList>
            <person name="Gilroy R."/>
        </authorList>
    </citation>
    <scope>NUCLEOTIDE SEQUENCE</scope>
    <source>
        <strain evidence="10">5134</strain>
    </source>
</reference>
<evidence type="ECO:0000256" key="3">
    <source>
        <dbReference type="ARBA" id="ARBA00022452"/>
    </source>
</evidence>
<dbReference type="GO" id="GO:0009279">
    <property type="term" value="C:cell outer membrane"/>
    <property type="evidence" value="ECO:0007669"/>
    <property type="project" value="UniProtKB-SubCell"/>
</dbReference>
<evidence type="ECO:0000256" key="2">
    <source>
        <dbReference type="ARBA" id="ARBA00022448"/>
    </source>
</evidence>
<dbReference type="InterPro" id="IPR037066">
    <property type="entry name" value="Plug_dom_sf"/>
</dbReference>
<keyword evidence="10" id="KW-0675">Receptor</keyword>
<evidence type="ECO:0000313" key="10">
    <source>
        <dbReference type="EMBL" id="HIY67791.1"/>
    </source>
</evidence>
<dbReference type="Gene3D" id="2.170.130.10">
    <property type="entry name" value="TonB-dependent receptor, plug domain"/>
    <property type="match status" value="1"/>
</dbReference>
<dbReference type="InterPro" id="IPR039426">
    <property type="entry name" value="TonB-dep_rcpt-like"/>
</dbReference>
<keyword evidence="4 7" id="KW-0812">Transmembrane</keyword>
<dbReference type="InterPro" id="IPR023997">
    <property type="entry name" value="TonB-dep_OMP_SusC/RagA_CS"/>
</dbReference>
<keyword evidence="2 7" id="KW-0813">Transport</keyword>
<dbReference type="InterPro" id="IPR036942">
    <property type="entry name" value="Beta-barrel_TonB_sf"/>
</dbReference>
<dbReference type="Gene3D" id="2.60.40.1120">
    <property type="entry name" value="Carboxypeptidase-like, regulatory domain"/>
    <property type="match status" value="1"/>
</dbReference>
<keyword evidence="3 7" id="KW-1134">Transmembrane beta strand</keyword>
<evidence type="ECO:0000256" key="1">
    <source>
        <dbReference type="ARBA" id="ARBA00004571"/>
    </source>
</evidence>
<evidence type="ECO:0000256" key="4">
    <source>
        <dbReference type="ARBA" id="ARBA00022692"/>
    </source>
</evidence>
<dbReference type="Proteomes" id="UP000886844">
    <property type="component" value="Unassembled WGS sequence"/>
</dbReference>
<dbReference type="InterPro" id="IPR012910">
    <property type="entry name" value="Plug_dom"/>
</dbReference>
<comment type="similarity">
    <text evidence="7">Belongs to the TonB-dependent receptor family.</text>
</comment>
<dbReference type="NCBIfam" id="TIGR04057">
    <property type="entry name" value="SusC_RagA_signa"/>
    <property type="match status" value="1"/>
</dbReference>
<dbReference type="SUPFAM" id="SSF49464">
    <property type="entry name" value="Carboxypeptidase regulatory domain-like"/>
    <property type="match status" value="1"/>
</dbReference>
<gene>
    <name evidence="10" type="ORF">H9828_00055</name>
</gene>
<name>A0A9D1YYS1_9BACT</name>
<dbReference type="EMBL" id="DXDA01000001">
    <property type="protein sequence ID" value="HIY67791.1"/>
    <property type="molecule type" value="Genomic_DNA"/>
</dbReference>
<proteinExistence type="inferred from homology"/>
<dbReference type="NCBIfam" id="TIGR04056">
    <property type="entry name" value="OMP_RagA_SusC"/>
    <property type="match status" value="1"/>
</dbReference>